<evidence type="ECO:0000256" key="1">
    <source>
        <dbReference type="SAM" id="MobiDB-lite"/>
    </source>
</evidence>
<keyword evidence="3" id="KW-1185">Reference proteome</keyword>
<dbReference type="Proteomes" id="UP000243406">
    <property type="component" value="Unassembled WGS sequence"/>
</dbReference>
<keyword evidence="2" id="KW-0282">Flagellum</keyword>
<dbReference type="EMBL" id="FUYN01000010">
    <property type="protein sequence ID" value="SKB71630.1"/>
    <property type="molecule type" value="Genomic_DNA"/>
</dbReference>
<dbReference type="OrthoDB" id="1739831at2"/>
<keyword evidence="2" id="KW-0966">Cell projection</keyword>
<proteinExistence type="predicted"/>
<organism evidence="2 3">
    <name type="scientific">Acetoanaerobium noterae</name>
    <dbReference type="NCBI Taxonomy" id="745369"/>
    <lineage>
        <taxon>Bacteria</taxon>
        <taxon>Bacillati</taxon>
        <taxon>Bacillota</taxon>
        <taxon>Clostridia</taxon>
        <taxon>Peptostreptococcales</taxon>
        <taxon>Filifactoraceae</taxon>
        <taxon>Acetoanaerobium</taxon>
    </lineage>
</organism>
<accession>A0A1T5DJH9</accession>
<evidence type="ECO:0000313" key="3">
    <source>
        <dbReference type="Proteomes" id="UP000243406"/>
    </source>
</evidence>
<protein>
    <submittedName>
        <fullName evidence="2">Flagellar operon protein TIGR03826</fullName>
    </submittedName>
</protein>
<gene>
    <name evidence="2" type="ORF">SAMN02745120_0007</name>
</gene>
<evidence type="ECO:0000313" key="2">
    <source>
        <dbReference type="EMBL" id="SKB71630.1"/>
    </source>
</evidence>
<feature type="compositionally biased region" description="Basic and acidic residues" evidence="1">
    <location>
        <begin position="115"/>
        <end position="130"/>
    </location>
</feature>
<dbReference type="RefSeq" id="WP_079590660.1">
    <property type="nucleotide sequence ID" value="NZ_FUYN01000010.1"/>
</dbReference>
<feature type="region of interest" description="Disordered" evidence="1">
    <location>
        <begin position="113"/>
        <end position="140"/>
    </location>
</feature>
<reference evidence="3" key="1">
    <citation type="submission" date="2017-02" db="EMBL/GenBank/DDBJ databases">
        <authorList>
            <person name="Varghese N."/>
            <person name="Submissions S."/>
        </authorList>
    </citation>
    <scope>NUCLEOTIDE SEQUENCE [LARGE SCALE GENOMIC DNA]</scope>
    <source>
        <strain evidence="3">ATCC 35199</strain>
    </source>
</reference>
<keyword evidence="2" id="KW-0969">Cilium</keyword>
<sequence length="140" mass="15613">MELKNCEKCGRKFGALASESLCTKCSAENIESDFKKVRDYLYDNPGADVREVSEETGVSERVILKLLKDERIEIIDDSNGLLSCERCGVSIKSGRVCDDCKNELAKDLMGAAKTLRPEEKAPDKSLDKKKGGSFHIKQRH</sequence>
<dbReference type="AlphaFoldDB" id="A0A1T5DJH9"/>
<name>A0A1T5DJH9_9FIRM</name>